<dbReference type="Gene3D" id="2.130.10.130">
    <property type="entry name" value="Integrin alpha, N-terminal"/>
    <property type="match status" value="3"/>
</dbReference>
<evidence type="ECO:0000256" key="4">
    <source>
        <dbReference type="ARBA" id="ARBA00023180"/>
    </source>
</evidence>
<proteinExistence type="predicted"/>
<gene>
    <name evidence="6" type="ORF">ABZV61_14545</name>
</gene>
<evidence type="ECO:0000256" key="1">
    <source>
        <dbReference type="ARBA" id="ARBA00022729"/>
    </source>
</evidence>
<dbReference type="InterPro" id="IPR013517">
    <property type="entry name" value="FG-GAP"/>
</dbReference>
<dbReference type="PANTHER" id="PTHR23221:SF7">
    <property type="entry name" value="PHOSPHATIDYLINOSITOL-GLYCAN-SPECIFIC PHOSPHOLIPASE D"/>
    <property type="match status" value="1"/>
</dbReference>
<dbReference type="EMBL" id="JBEXIP010000009">
    <property type="protein sequence ID" value="MET8433988.1"/>
    <property type="molecule type" value="Genomic_DNA"/>
</dbReference>
<sequence length="476" mass="47031">MSLPLRTVVATAAAATLTGGLLTAVAAAPAVAAPAKYADDFNGDGHRDLAIGMPYKTINGVPAAGGVIVTFGSATGLTTQRVGLNQSSTGVPGTPEDGDRFGMSIAGGDLDADGYADLVVGADHEGVGSNEGQGSVTILWGGKKPFTSSTTTAVADPHPWQAHGWDVAVGDFTGDSGADLAVIESQSVAVYAGGFARGSQPTPTYTGLTGPGGQLGNSEAAVGDINGDGKDDLAVTGSDSGYDRPAVDVFYGAAGRPRTGPRVTGGGTAVALGDINGDGYDDVAASLTWPEYYSAADPSAGAGYVTVRYGSATGVGDPVVIHQNSAGVPGANEDADGFGSSLAIGDITADGRAELVVGVDGEDLGSTKNAGDVAVFRGSASGVSMSGIVRISQGTTGVSGGPETDDLFGGQVRLADYNHNGKADLAVTAPFENGRNGALWTLLGTASGLTGSGSKVFGSDDYGLANGSRLGESLLD</sequence>
<evidence type="ECO:0000256" key="2">
    <source>
        <dbReference type="ARBA" id="ARBA00022737"/>
    </source>
</evidence>
<evidence type="ECO:0000313" key="6">
    <source>
        <dbReference type="EMBL" id="MET8433988.1"/>
    </source>
</evidence>
<protein>
    <submittedName>
        <fullName evidence="6">FG-GAP-like repeat-containing protein</fullName>
    </submittedName>
</protein>
<dbReference type="InterPro" id="IPR006311">
    <property type="entry name" value="TAT_signal"/>
</dbReference>
<keyword evidence="2" id="KW-0677">Repeat</keyword>
<dbReference type="SUPFAM" id="SSF69318">
    <property type="entry name" value="Integrin alpha N-terminal domain"/>
    <property type="match status" value="2"/>
</dbReference>
<evidence type="ECO:0000313" key="7">
    <source>
        <dbReference type="Proteomes" id="UP001550044"/>
    </source>
</evidence>
<dbReference type="SMART" id="SM00191">
    <property type="entry name" value="Int_alpha"/>
    <property type="match status" value="6"/>
</dbReference>
<dbReference type="InterPro" id="IPR028994">
    <property type="entry name" value="Integrin_alpha_N"/>
</dbReference>
<dbReference type="Pfam" id="PF01839">
    <property type="entry name" value="FG-GAP"/>
    <property type="match status" value="3"/>
</dbReference>
<dbReference type="PANTHER" id="PTHR23221">
    <property type="entry name" value="GLYCOSYLPHOSPHATIDYLINOSITOL PHOSPHOLIPASE D"/>
    <property type="match status" value="1"/>
</dbReference>
<accession>A0ABV2U812</accession>
<keyword evidence="3" id="KW-0378">Hydrolase</keyword>
<comment type="caution">
    <text evidence="6">The sequence shown here is derived from an EMBL/GenBank/DDBJ whole genome shotgun (WGS) entry which is preliminary data.</text>
</comment>
<keyword evidence="1 5" id="KW-0732">Signal</keyword>
<name>A0ABV2U812_9ACTN</name>
<dbReference type="PROSITE" id="PS51318">
    <property type="entry name" value="TAT"/>
    <property type="match status" value="1"/>
</dbReference>
<organism evidence="6 7">
    <name type="scientific">Streptomyces sp. 900116325</name>
    <dbReference type="NCBI Taxonomy" id="3154295"/>
    <lineage>
        <taxon>Bacteria</taxon>
        <taxon>Bacillati</taxon>
        <taxon>Actinomycetota</taxon>
        <taxon>Actinomycetes</taxon>
        <taxon>Kitasatosporales</taxon>
        <taxon>Streptomycetaceae</taxon>
        <taxon>Streptomyces</taxon>
    </lineage>
</organism>
<feature type="chain" id="PRO_5047458403" evidence="5">
    <location>
        <begin position="33"/>
        <end position="476"/>
    </location>
</feature>
<dbReference type="Proteomes" id="UP001550044">
    <property type="component" value="Unassembled WGS sequence"/>
</dbReference>
<dbReference type="Pfam" id="PF13517">
    <property type="entry name" value="FG-GAP_3"/>
    <property type="match status" value="1"/>
</dbReference>
<dbReference type="PROSITE" id="PS51470">
    <property type="entry name" value="FG_GAP"/>
    <property type="match status" value="2"/>
</dbReference>
<evidence type="ECO:0000256" key="3">
    <source>
        <dbReference type="ARBA" id="ARBA00022801"/>
    </source>
</evidence>
<reference evidence="6 7" key="1">
    <citation type="submission" date="2024-06" db="EMBL/GenBank/DDBJ databases">
        <title>The Natural Products Discovery Center: Release of the First 8490 Sequenced Strains for Exploring Actinobacteria Biosynthetic Diversity.</title>
        <authorList>
            <person name="Kalkreuter E."/>
            <person name="Kautsar S.A."/>
            <person name="Yang D."/>
            <person name="Bader C.D."/>
            <person name="Teijaro C.N."/>
            <person name="Fluegel L."/>
            <person name="Davis C.M."/>
            <person name="Simpson J.R."/>
            <person name="Lauterbach L."/>
            <person name="Steele A.D."/>
            <person name="Gui C."/>
            <person name="Meng S."/>
            <person name="Li G."/>
            <person name="Viehrig K."/>
            <person name="Ye F."/>
            <person name="Su P."/>
            <person name="Kiefer A.F."/>
            <person name="Nichols A."/>
            <person name="Cepeda A.J."/>
            <person name="Yan W."/>
            <person name="Fan B."/>
            <person name="Jiang Y."/>
            <person name="Adhikari A."/>
            <person name="Zheng C.-J."/>
            <person name="Schuster L."/>
            <person name="Cowan T.M."/>
            <person name="Smanski M.J."/>
            <person name="Chevrette M.G."/>
            <person name="De Carvalho L.P.S."/>
            <person name="Shen B."/>
        </authorList>
    </citation>
    <scope>NUCLEOTIDE SEQUENCE [LARGE SCALE GENOMIC DNA]</scope>
    <source>
        <strain evidence="6 7">NPDC005137</strain>
    </source>
</reference>
<dbReference type="InterPro" id="IPR013519">
    <property type="entry name" value="Int_alpha_beta-p"/>
</dbReference>
<evidence type="ECO:0000256" key="5">
    <source>
        <dbReference type="SAM" id="SignalP"/>
    </source>
</evidence>
<keyword evidence="7" id="KW-1185">Reference proteome</keyword>
<keyword evidence="4" id="KW-0325">Glycoprotein</keyword>
<dbReference type="RefSeq" id="WP_356674266.1">
    <property type="nucleotide sequence ID" value="NZ_JBEXEF010000169.1"/>
</dbReference>
<feature type="signal peptide" evidence="5">
    <location>
        <begin position="1"/>
        <end position="32"/>
    </location>
</feature>